<accession>A0A0N5A6C7</accession>
<dbReference type="PROSITE" id="PS50020">
    <property type="entry name" value="WW_DOMAIN_2"/>
    <property type="match status" value="1"/>
</dbReference>
<proteinExistence type="predicted"/>
<dbReference type="STRING" id="131310.A0A0N5A6C7"/>
<protein>
    <submittedName>
        <fullName evidence="4">WW domain-containing protein</fullName>
    </submittedName>
</protein>
<dbReference type="InterPro" id="IPR036020">
    <property type="entry name" value="WW_dom_sf"/>
</dbReference>
<evidence type="ECO:0000313" key="3">
    <source>
        <dbReference type="Proteomes" id="UP000038045"/>
    </source>
</evidence>
<reference evidence="4" key="1">
    <citation type="submission" date="2017-02" db="UniProtKB">
        <authorList>
            <consortium name="WormBaseParasite"/>
        </authorList>
    </citation>
    <scope>IDENTIFICATION</scope>
</reference>
<dbReference type="GO" id="GO:0003723">
    <property type="term" value="F:RNA binding"/>
    <property type="evidence" value="ECO:0007669"/>
    <property type="project" value="TreeGrafter"/>
</dbReference>
<evidence type="ECO:0000259" key="2">
    <source>
        <dbReference type="PROSITE" id="PS50020"/>
    </source>
</evidence>
<evidence type="ECO:0000313" key="4">
    <source>
        <dbReference type="WBParaSite" id="PTRK_0001747900.1"/>
    </source>
</evidence>
<evidence type="ECO:0000256" key="1">
    <source>
        <dbReference type="SAM" id="MobiDB-lite"/>
    </source>
</evidence>
<dbReference type="AlphaFoldDB" id="A0A0N5A6C7"/>
<dbReference type="CDD" id="cd00201">
    <property type="entry name" value="WW"/>
    <property type="match status" value="1"/>
</dbReference>
<dbReference type="GO" id="GO:0000398">
    <property type="term" value="P:mRNA splicing, via spliceosome"/>
    <property type="evidence" value="ECO:0007669"/>
    <property type="project" value="InterPro"/>
</dbReference>
<dbReference type="SMART" id="SM00456">
    <property type="entry name" value="WW"/>
    <property type="match status" value="1"/>
</dbReference>
<dbReference type="InterPro" id="IPR001202">
    <property type="entry name" value="WW_dom"/>
</dbReference>
<dbReference type="PROSITE" id="PS01159">
    <property type="entry name" value="WW_DOMAIN_1"/>
    <property type="match status" value="1"/>
</dbReference>
<feature type="region of interest" description="Disordered" evidence="1">
    <location>
        <begin position="244"/>
        <end position="268"/>
    </location>
</feature>
<name>A0A0N5A6C7_PARTI</name>
<feature type="domain" description="WW" evidence="2">
    <location>
        <begin position="153"/>
        <end position="185"/>
    </location>
</feature>
<keyword evidence="3" id="KW-1185">Reference proteome</keyword>
<dbReference type="SUPFAM" id="SSF51045">
    <property type="entry name" value="WW domain"/>
    <property type="match status" value="1"/>
</dbReference>
<dbReference type="GO" id="GO:0071011">
    <property type="term" value="C:precatalytic spliceosome"/>
    <property type="evidence" value="ECO:0007669"/>
    <property type="project" value="TreeGrafter"/>
</dbReference>
<dbReference type="PANTHER" id="PTHR13173">
    <property type="entry name" value="WW DOMAIN BINDING PROTEIN 4"/>
    <property type="match status" value="1"/>
</dbReference>
<dbReference type="Gene3D" id="2.20.70.10">
    <property type="match status" value="1"/>
</dbReference>
<dbReference type="InterPro" id="IPR040023">
    <property type="entry name" value="WBP4"/>
</dbReference>
<dbReference type="Proteomes" id="UP000038045">
    <property type="component" value="Unplaced"/>
</dbReference>
<dbReference type="PANTHER" id="PTHR13173:SF10">
    <property type="entry name" value="WW DOMAIN-BINDING PROTEIN 4"/>
    <property type="match status" value="1"/>
</dbReference>
<dbReference type="WBParaSite" id="PTRK_0001747900.1">
    <property type="protein sequence ID" value="PTRK_0001747900.1"/>
    <property type="gene ID" value="PTRK_0001747900"/>
</dbReference>
<sequence>MAEYWKSIPKLWCASCKCFYAGNNIGITNHERSLKHQNSLKNALKASAQNLETQTKKQNEINHAIIQMEQAALNSMKGGDGCSNKNVIQQASGRYGIDGIGPFIPTVSIDVSSNKKDDEKNNYNDDSKKKLKKLIKESKKSTLWSNDEVSYDSGSIKSWVEYNSQQGKYYFNMYTQETQWEVPDSFYTQDEYEEMILKSYTMDQDKIQNPVMAAEPVSYVKPKVVKKDKELLYDPKSIGRIVKEKGEKRKRNEEVKKEQEPNKKKTSEFKYDYDIPKTVYATPMTLGPWVTVEKVEEPIKEEPKIDYSKELPPEALVNEKECPITAPIINEPIEIKEKVLDTGNKKTTKTISFQKRSGKAKSIRTREE</sequence>
<organism evidence="3 4">
    <name type="scientific">Parastrongyloides trichosuri</name>
    <name type="common">Possum-specific nematode worm</name>
    <dbReference type="NCBI Taxonomy" id="131310"/>
    <lineage>
        <taxon>Eukaryota</taxon>
        <taxon>Metazoa</taxon>
        <taxon>Ecdysozoa</taxon>
        <taxon>Nematoda</taxon>
        <taxon>Chromadorea</taxon>
        <taxon>Rhabditida</taxon>
        <taxon>Tylenchina</taxon>
        <taxon>Panagrolaimomorpha</taxon>
        <taxon>Strongyloidoidea</taxon>
        <taxon>Strongyloididae</taxon>
        <taxon>Parastrongyloides</taxon>
    </lineage>
</organism>